<keyword evidence="10" id="KW-1185">Reference proteome</keyword>
<dbReference type="InterPro" id="IPR036259">
    <property type="entry name" value="MFS_trans_sf"/>
</dbReference>
<dbReference type="Pfam" id="PF05977">
    <property type="entry name" value="MFS_3"/>
    <property type="match status" value="1"/>
</dbReference>
<name>A0A4Y9R162_9MICO</name>
<keyword evidence="6 7" id="KW-0472">Membrane</keyword>
<dbReference type="SUPFAM" id="SSF103473">
    <property type="entry name" value="MFS general substrate transporter"/>
    <property type="match status" value="1"/>
</dbReference>
<feature type="transmembrane region" description="Helical" evidence="7">
    <location>
        <begin position="386"/>
        <end position="408"/>
    </location>
</feature>
<sequence length="452" mass="45761">MVGPGTRHPRGHPHRALPLQRVPATMTEEMTTDAALAPRRRLPLVALLTAQLVSLAGNAVTVIAVPLYVLQTTGSPVATGVAGVFATVPIVVGGALGGVIVDRFGFRLSSIVADLASGLTVLAIPVLAATVGLPFWALLFLVFLSGLLDTPGDSARASLVPDLARLGRVPITRAAGAQSAIERSARLLGAAVAGGLVVLVGPLGALFIDAGTFLVSALIVAVLVPRAGRAGDGGSTAERHPESYLSGLTAGFRFLWENRLIRAVVLLVTATNAIDVAGMTVLKPVYATTVLGDPATLGAMIACFAGGALVGSVVFASVGHRLAGRALFVACFAVAGVLPYSAMALEIPFLALLAVMLVSGFAAGAINPMISTVMYGTIPATMRARVFGATSAGVAATMPLGAFAAGVAVEVVGLQATLVAAAVLYGCLTLTPLFDRSFHGLAAARMETSPHA</sequence>
<evidence type="ECO:0000256" key="2">
    <source>
        <dbReference type="ARBA" id="ARBA00022448"/>
    </source>
</evidence>
<comment type="caution">
    <text evidence="9">The sequence shown here is derived from an EMBL/GenBank/DDBJ whole genome shotgun (WGS) entry which is preliminary data.</text>
</comment>
<feature type="domain" description="Major facilitator superfamily (MFS) profile" evidence="8">
    <location>
        <begin position="261"/>
        <end position="452"/>
    </location>
</feature>
<dbReference type="EMBL" id="SPQZ01000004">
    <property type="protein sequence ID" value="TFV96925.1"/>
    <property type="molecule type" value="Genomic_DNA"/>
</dbReference>
<keyword evidence="3" id="KW-1003">Cell membrane</keyword>
<keyword evidence="2" id="KW-0813">Transport</keyword>
<feature type="transmembrane region" description="Helical" evidence="7">
    <location>
        <begin position="122"/>
        <end position="144"/>
    </location>
</feature>
<evidence type="ECO:0000313" key="9">
    <source>
        <dbReference type="EMBL" id="TFV96925.1"/>
    </source>
</evidence>
<dbReference type="PANTHER" id="PTHR23513:SF11">
    <property type="entry name" value="STAPHYLOFERRIN A TRANSPORTER"/>
    <property type="match status" value="1"/>
</dbReference>
<feature type="transmembrane region" description="Helical" evidence="7">
    <location>
        <begin position="260"/>
        <end position="282"/>
    </location>
</feature>
<keyword evidence="5 7" id="KW-1133">Transmembrane helix</keyword>
<evidence type="ECO:0000256" key="7">
    <source>
        <dbReference type="SAM" id="Phobius"/>
    </source>
</evidence>
<dbReference type="PANTHER" id="PTHR23513">
    <property type="entry name" value="INTEGRAL MEMBRANE EFFLUX PROTEIN-RELATED"/>
    <property type="match status" value="1"/>
</dbReference>
<dbReference type="PROSITE" id="PS50850">
    <property type="entry name" value="MFS"/>
    <property type="match status" value="1"/>
</dbReference>
<comment type="subcellular location">
    <subcellularLocation>
        <location evidence="1">Cell membrane</location>
        <topology evidence="1">Multi-pass membrane protein</topology>
    </subcellularLocation>
</comment>
<reference evidence="9 10" key="1">
    <citation type="journal article" date="2018" name="J. Microbiol.">
        <title>Leifsonia flava sp. nov., a novel actinobacterium isolated from the rhizosphere of Aquilegia viridiflora.</title>
        <authorList>
            <person name="Cai Y."/>
            <person name="Tao W.Z."/>
            <person name="Ma Y.J."/>
            <person name="Cheng J."/>
            <person name="Zhang M.Y."/>
            <person name="Zhang Y.X."/>
        </authorList>
    </citation>
    <scope>NUCLEOTIDE SEQUENCE [LARGE SCALE GENOMIC DNA]</scope>
    <source>
        <strain evidence="9 10">SYP-B2174</strain>
    </source>
</reference>
<feature type="transmembrane region" description="Helical" evidence="7">
    <location>
        <begin position="347"/>
        <end position="366"/>
    </location>
</feature>
<dbReference type="InterPro" id="IPR010290">
    <property type="entry name" value="TM_effector"/>
</dbReference>
<feature type="transmembrane region" description="Helical" evidence="7">
    <location>
        <begin position="81"/>
        <end position="101"/>
    </location>
</feature>
<evidence type="ECO:0000259" key="8">
    <source>
        <dbReference type="PROSITE" id="PS50850"/>
    </source>
</evidence>
<feature type="transmembrane region" description="Helical" evidence="7">
    <location>
        <begin position="414"/>
        <end position="434"/>
    </location>
</feature>
<organism evidence="9 10">
    <name type="scientific">Orlajensenia leifsoniae</name>
    <dbReference type="NCBI Taxonomy" id="2561933"/>
    <lineage>
        <taxon>Bacteria</taxon>
        <taxon>Bacillati</taxon>
        <taxon>Actinomycetota</taxon>
        <taxon>Actinomycetes</taxon>
        <taxon>Micrococcales</taxon>
        <taxon>Microbacteriaceae</taxon>
        <taxon>Orlajensenia</taxon>
    </lineage>
</organism>
<feature type="transmembrane region" description="Helical" evidence="7">
    <location>
        <begin position="294"/>
        <end position="315"/>
    </location>
</feature>
<dbReference type="AlphaFoldDB" id="A0A4Y9R162"/>
<gene>
    <name evidence="9" type="ORF">E4M00_12750</name>
</gene>
<feature type="transmembrane region" description="Helical" evidence="7">
    <location>
        <begin position="322"/>
        <end position="341"/>
    </location>
</feature>
<evidence type="ECO:0000256" key="6">
    <source>
        <dbReference type="ARBA" id="ARBA00023136"/>
    </source>
</evidence>
<feature type="transmembrane region" description="Helical" evidence="7">
    <location>
        <begin position="44"/>
        <end position="69"/>
    </location>
</feature>
<dbReference type="CDD" id="cd06173">
    <property type="entry name" value="MFS_MefA_like"/>
    <property type="match status" value="1"/>
</dbReference>
<evidence type="ECO:0000256" key="5">
    <source>
        <dbReference type="ARBA" id="ARBA00022989"/>
    </source>
</evidence>
<proteinExistence type="predicted"/>
<dbReference type="GO" id="GO:0022857">
    <property type="term" value="F:transmembrane transporter activity"/>
    <property type="evidence" value="ECO:0007669"/>
    <property type="project" value="InterPro"/>
</dbReference>
<dbReference type="Gene3D" id="1.20.1250.20">
    <property type="entry name" value="MFS general substrate transporter like domains"/>
    <property type="match status" value="1"/>
</dbReference>
<evidence type="ECO:0000256" key="1">
    <source>
        <dbReference type="ARBA" id="ARBA00004651"/>
    </source>
</evidence>
<keyword evidence="4 7" id="KW-0812">Transmembrane</keyword>
<accession>A0A4Y9R162</accession>
<protein>
    <submittedName>
        <fullName evidence="9">MFS transporter</fullName>
    </submittedName>
</protein>
<evidence type="ECO:0000313" key="10">
    <source>
        <dbReference type="Proteomes" id="UP000298127"/>
    </source>
</evidence>
<evidence type="ECO:0000256" key="3">
    <source>
        <dbReference type="ARBA" id="ARBA00022475"/>
    </source>
</evidence>
<dbReference type="InterPro" id="IPR020846">
    <property type="entry name" value="MFS_dom"/>
</dbReference>
<dbReference type="Proteomes" id="UP000298127">
    <property type="component" value="Unassembled WGS sequence"/>
</dbReference>
<evidence type="ECO:0000256" key="4">
    <source>
        <dbReference type="ARBA" id="ARBA00022692"/>
    </source>
</evidence>
<dbReference type="GO" id="GO:0005886">
    <property type="term" value="C:plasma membrane"/>
    <property type="evidence" value="ECO:0007669"/>
    <property type="project" value="UniProtKB-SubCell"/>
</dbReference>
<feature type="transmembrane region" description="Helical" evidence="7">
    <location>
        <begin position="196"/>
        <end position="224"/>
    </location>
</feature>